<protein>
    <submittedName>
        <fullName evidence="1">Uncharacterized protein</fullName>
    </submittedName>
</protein>
<comment type="caution">
    <text evidence="1">The sequence shown here is derived from an EMBL/GenBank/DDBJ whole genome shotgun (WGS) entry which is preliminary data.</text>
</comment>
<sequence>FSTLLDLEGCSGDCIVDRGGIVRGNTTHAKMSREGRDHAEMIRSYWELHFDEQYNEKKGYGFKE</sequence>
<name>A0A427AYT9_ENSVE</name>
<organism evidence="1 2">
    <name type="scientific">Ensete ventricosum</name>
    <name type="common">Abyssinian banana</name>
    <name type="synonym">Musa ensete</name>
    <dbReference type="NCBI Taxonomy" id="4639"/>
    <lineage>
        <taxon>Eukaryota</taxon>
        <taxon>Viridiplantae</taxon>
        <taxon>Streptophyta</taxon>
        <taxon>Embryophyta</taxon>
        <taxon>Tracheophyta</taxon>
        <taxon>Spermatophyta</taxon>
        <taxon>Magnoliopsida</taxon>
        <taxon>Liliopsida</taxon>
        <taxon>Zingiberales</taxon>
        <taxon>Musaceae</taxon>
        <taxon>Ensete</taxon>
    </lineage>
</organism>
<evidence type="ECO:0000313" key="2">
    <source>
        <dbReference type="Proteomes" id="UP000287651"/>
    </source>
</evidence>
<evidence type="ECO:0000313" key="1">
    <source>
        <dbReference type="EMBL" id="RRT81432.1"/>
    </source>
</evidence>
<dbReference type="Proteomes" id="UP000287651">
    <property type="component" value="Unassembled WGS sequence"/>
</dbReference>
<feature type="non-terminal residue" evidence="1">
    <location>
        <position position="1"/>
    </location>
</feature>
<reference evidence="1 2" key="1">
    <citation type="journal article" date="2014" name="Agronomy (Basel)">
        <title>A Draft Genome Sequence for Ensete ventricosum, the Drought-Tolerant Tree Against Hunger.</title>
        <authorList>
            <person name="Harrison J."/>
            <person name="Moore K.A."/>
            <person name="Paszkiewicz K."/>
            <person name="Jones T."/>
            <person name="Grant M."/>
            <person name="Ambacheew D."/>
            <person name="Muzemil S."/>
            <person name="Studholme D.J."/>
        </authorList>
    </citation>
    <scope>NUCLEOTIDE SEQUENCE [LARGE SCALE GENOMIC DNA]</scope>
</reference>
<accession>A0A427AYT9</accession>
<dbReference type="EMBL" id="AMZH03000912">
    <property type="protein sequence ID" value="RRT81432.1"/>
    <property type="molecule type" value="Genomic_DNA"/>
</dbReference>
<gene>
    <name evidence="1" type="ORF">B296_00004558</name>
</gene>
<proteinExistence type="predicted"/>
<dbReference type="AlphaFoldDB" id="A0A427AYT9"/>